<dbReference type="Pfam" id="PF00107">
    <property type="entry name" value="ADH_zinc_N"/>
    <property type="match status" value="1"/>
</dbReference>
<organism evidence="4 5">
    <name type="scientific">Pontimonas salivibrio</name>
    <dbReference type="NCBI Taxonomy" id="1159327"/>
    <lineage>
        <taxon>Bacteria</taxon>
        <taxon>Bacillati</taxon>
        <taxon>Actinomycetota</taxon>
        <taxon>Actinomycetes</taxon>
        <taxon>Micrococcales</taxon>
        <taxon>Microbacteriaceae</taxon>
        <taxon>Pontimonas</taxon>
    </lineage>
</organism>
<dbReference type="Gene3D" id="3.40.50.720">
    <property type="entry name" value="NAD(P)-binding Rossmann-like Domain"/>
    <property type="match status" value="1"/>
</dbReference>
<dbReference type="Gene3D" id="3.90.180.10">
    <property type="entry name" value="Medium-chain alcohol dehydrogenases, catalytic domain"/>
    <property type="match status" value="1"/>
</dbReference>
<sequence>MRAIQISHTGGPDVLEYVELDPPSAGDNEVVVKVHAIGVNYIDTYHREGAYPLPLPFTPGQEGAGEVVEVGPGISEWSVGDRVCWAMVGGSYAEYVAVPLEALNKVPDSIDFSQAAAAMLQGLTAHYLCTNVYPVDQHTTAVVHAVAGGVGLLLTQMIRSRGGTVIGTTSSAEKAQRGVDAGAQHVIRYDKEPWAERVQEITGGRGVDVVYDGVGKDTFEGSLSSLRPRGTLALYGAASGPVPPFDLQRLGALGSLIVTRPTLGHFMADHTERAWRTSELFGAIESGQLNVSIAASFALSDAPEGHRAIQSRDYSGKILLIP</sequence>
<reference evidence="4 5" key="1">
    <citation type="submission" date="2018-02" db="EMBL/GenBank/DDBJ databases">
        <title>Complete genome of the streamlined marine actinobacterium Pontimonas salivibrio CL-TW6 adapted to coastal planktonic lifestype.</title>
        <authorList>
            <person name="Cho B.C."/>
            <person name="Hardies S.C."/>
            <person name="Jang G.I."/>
            <person name="Hwang C.Y."/>
        </authorList>
    </citation>
    <scope>NUCLEOTIDE SEQUENCE [LARGE SCALE GENOMIC DNA]</scope>
    <source>
        <strain evidence="4 5">CL-TW6</strain>
    </source>
</reference>
<keyword evidence="2 4" id="KW-0560">Oxidoreductase</keyword>
<keyword evidence="1" id="KW-0521">NADP</keyword>
<evidence type="ECO:0000313" key="4">
    <source>
        <dbReference type="EMBL" id="AVG23127.1"/>
    </source>
</evidence>
<dbReference type="InterPro" id="IPR013154">
    <property type="entry name" value="ADH-like_N"/>
</dbReference>
<dbReference type="PANTHER" id="PTHR48106">
    <property type="entry name" value="QUINONE OXIDOREDUCTASE PIG3-RELATED"/>
    <property type="match status" value="1"/>
</dbReference>
<dbReference type="FunFam" id="3.40.50.720:FF:000053">
    <property type="entry name" value="Quinone oxidoreductase 1"/>
    <property type="match status" value="1"/>
</dbReference>
<dbReference type="SMART" id="SM00829">
    <property type="entry name" value="PKS_ER"/>
    <property type="match status" value="1"/>
</dbReference>
<dbReference type="InterPro" id="IPR036291">
    <property type="entry name" value="NAD(P)-bd_dom_sf"/>
</dbReference>
<dbReference type="AlphaFoldDB" id="A0A2L2BNA8"/>
<keyword evidence="5" id="KW-1185">Reference proteome</keyword>
<dbReference type="GO" id="GO:0070402">
    <property type="term" value="F:NADPH binding"/>
    <property type="evidence" value="ECO:0007669"/>
    <property type="project" value="TreeGrafter"/>
</dbReference>
<protein>
    <submittedName>
        <fullName evidence="4">NADPH2:quinone reductase</fullName>
        <ecNumber evidence="4">1.6.5.5</ecNumber>
    </submittedName>
</protein>
<dbReference type="EMBL" id="CP026923">
    <property type="protein sequence ID" value="AVG23127.1"/>
    <property type="molecule type" value="Genomic_DNA"/>
</dbReference>
<evidence type="ECO:0000256" key="1">
    <source>
        <dbReference type="ARBA" id="ARBA00022857"/>
    </source>
</evidence>
<dbReference type="InterPro" id="IPR011032">
    <property type="entry name" value="GroES-like_sf"/>
</dbReference>
<dbReference type="GO" id="GO:0005829">
    <property type="term" value="C:cytosol"/>
    <property type="evidence" value="ECO:0007669"/>
    <property type="project" value="TreeGrafter"/>
</dbReference>
<name>A0A2L2BNA8_9MICO</name>
<dbReference type="CDD" id="cd05286">
    <property type="entry name" value="QOR2"/>
    <property type="match status" value="1"/>
</dbReference>
<evidence type="ECO:0000259" key="3">
    <source>
        <dbReference type="SMART" id="SM00829"/>
    </source>
</evidence>
<gene>
    <name evidence="4" type="ORF">C3B54_11121</name>
</gene>
<dbReference type="SUPFAM" id="SSF51735">
    <property type="entry name" value="NAD(P)-binding Rossmann-fold domains"/>
    <property type="match status" value="1"/>
</dbReference>
<dbReference type="Proteomes" id="UP000243077">
    <property type="component" value="Chromosome"/>
</dbReference>
<dbReference type="KEGG" id="psai:C3B54_11121"/>
<dbReference type="GO" id="GO:0003960">
    <property type="term" value="F:quinone reductase (NADPH) activity"/>
    <property type="evidence" value="ECO:0007669"/>
    <property type="project" value="UniProtKB-EC"/>
</dbReference>
<dbReference type="RefSeq" id="WP_104912783.1">
    <property type="nucleotide sequence ID" value="NZ_CP026923.1"/>
</dbReference>
<feature type="domain" description="Enoyl reductase (ER)" evidence="3">
    <location>
        <begin position="10"/>
        <end position="320"/>
    </location>
</feature>
<dbReference type="SUPFAM" id="SSF50129">
    <property type="entry name" value="GroES-like"/>
    <property type="match status" value="1"/>
</dbReference>
<dbReference type="InterPro" id="IPR047618">
    <property type="entry name" value="QOR-like"/>
</dbReference>
<proteinExistence type="predicted"/>
<evidence type="ECO:0000313" key="5">
    <source>
        <dbReference type="Proteomes" id="UP000243077"/>
    </source>
</evidence>
<dbReference type="InterPro" id="IPR013149">
    <property type="entry name" value="ADH-like_C"/>
</dbReference>
<accession>A0A2L2BNA8</accession>
<evidence type="ECO:0000256" key="2">
    <source>
        <dbReference type="ARBA" id="ARBA00023002"/>
    </source>
</evidence>
<dbReference type="PANTHER" id="PTHR48106:SF13">
    <property type="entry name" value="QUINONE OXIDOREDUCTASE-RELATED"/>
    <property type="match status" value="1"/>
</dbReference>
<dbReference type="Pfam" id="PF08240">
    <property type="entry name" value="ADH_N"/>
    <property type="match status" value="1"/>
</dbReference>
<dbReference type="EC" id="1.6.5.5" evidence="4"/>
<dbReference type="InterPro" id="IPR020843">
    <property type="entry name" value="ER"/>
</dbReference>
<dbReference type="OrthoDB" id="9780520at2"/>
<dbReference type="GO" id="GO:0035925">
    <property type="term" value="F:mRNA 3'-UTR AU-rich region binding"/>
    <property type="evidence" value="ECO:0007669"/>
    <property type="project" value="TreeGrafter"/>
</dbReference>